<dbReference type="KEGG" id="kng:KNAG_0C03910"/>
<keyword evidence="9" id="KW-1185">Reference proteome</keyword>
<dbReference type="PANTHER" id="PTHR23183:SF0">
    <property type="entry name" value="NUCLEOLAR PROTEIN 14"/>
    <property type="match status" value="1"/>
</dbReference>
<accession>J7R3U8</accession>
<comment type="similarity">
    <text evidence="2">Belongs to the NOP14 family.</text>
</comment>
<reference evidence="8 9" key="1">
    <citation type="journal article" date="2011" name="Proc. Natl. Acad. Sci. U.S.A.">
        <title>Evolutionary erosion of yeast sex chromosomes by mating-type switching accidents.</title>
        <authorList>
            <person name="Gordon J.L."/>
            <person name="Armisen D."/>
            <person name="Proux-Wera E."/>
            <person name="Oheigeartaigh S.S."/>
            <person name="Byrne K.P."/>
            <person name="Wolfe K.H."/>
        </authorList>
    </citation>
    <scope>NUCLEOTIDE SEQUENCE [LARGE SCALE GENOMIC DNA]</scope>
    <source>
        <strain evidence="9">ATCC MYA-139 / BCRC 22969 / CBS 8797 / CCRC 22969 / KCTC 17520 / NBRC 10181 / NCYC 3082</strain>
    </source>
</reference>
<gene>
    <name evidence="8" type="primary">KNAG0C03910</name>
    <name evidence="8" type="ordered locus">KNAG_0C03910</name>
</gene>
<dbReference type="EMBL" id="HE978316">
    <property type="protein sequence ID" value="CCK69495.1"/>
    <property type="molecule type" value="Genomic_DNA"/>
</dbReference>
<keyword evidence="5" id="KW-0539">Nucleus</keyword>
<evidence type="ECO:0000256" key="4">
    <source>
        <dbReference type="ARBA" id="ARBA00022552"/>
    </source>
</evidence>
<comment type="function">
    <text evidence="6">Involved in nucleolar processing of pre-18S ribosomal RNA. Has a role in the nuclear export of 40S pre-ribosomal subunit to the cytoplasm.</text>
</comment>
<evidence type="ECO:0000313" key="9">
    <source>
        <dbReference type="Proteomes" id="UP000006310"/>
    </source>
</evidence>
<evidence type="ECO:0000256" key="5">
    <source>
        <dbReference type="ARBA" id="ARBA00023242"/>
    </source>
</evidence>
<dbReference type="GO" id="GO:0034511">
    <property type="term" value="F:U3 snoRNA binding"/>
    <property type="evidence" value="ECO:0007669"/>
    <property type="project" value="EnsemblFungi"/>
</dbReference>
<dbReference type="OrthoDB" id="441771at2759"/>
<dbReference type="RefSeq" id="XP_022463741.1">
    <property type="nucleotide sequence ID" value="XM_022607112.1"/>
</dbReference>
<evidence type="ECO:0000256" key="7">
    <source>
        <dbReference type="SAM" id="MobiDB-lite"/>
    </source>
</evidence>
<dbReference type="GO" id="GO:0000480">
    <property type="term" value="P:endonucleolytic cleavage in 5'-ETS of tricistronic rRNA transcript (SSU-rRNA, 5.8S rRNA, LSU-rRNA)"/>
    <property type="evidence" value="ECO:0007669"/>
    <property type="project" value="EnsemblFungi"/>
</dbReference>
<dbReference type="GO" id="GO:0032040">
    <property type="term" value="C:small-subunit processome"/>
    <property type="evidence" value="ECO:0007669"/>
    <property type="project" value="EnsemblFungi"/>
</dbReference>
<dbReference type="STRING" id="1071383.J7R3U8"/>
<evidence type="ECO:0000256" key="1">
    <source>
        <dbReference type="ARBA" id="ARBA00004604"/>
    </source>
</evidence>
<evidence type="ECO:0000256" key="3">
    <source>
        <dbReference type="ARBA" id="ARBA00022517"/>
    </source>
</evidence>
<proteinExistence type="inferred from homology"/>
<dbReference type="Proteomes" id="UP000006310">
    <property type="component" value="Chromosome 3"/>
</dbReference>
<protein>
    <recommendedName>
        <fullName evidence="10">Nucleolar complex protein 14</fullName>
    </recommendedName>
</protein>
<reference evidence="9" key="2">
    <citation type="submission" date="2012-08" db="EMBL/GenBank/DDBJ databases">
        <title>Genome sequence of Kazachstania naganishii.</title>
        <authorList>
            <person name="Gordon J.L."/>
            <person name="Armisen D."/>
            <person name="Proux-Wera E."/>
            <person name="OhEigeartaigh S.S."/>
            <person name="Byrne K.P."/>
            <person name="Wolfe K.H."/>
        </authorList>
    </citation>
    <scope>NUCLEOTIDE SEQUENCE [LARGE SCALE GENOMIC DNA]</scope>
    <source>
        <strain evidence="9">ATCC MYA-139 / BCRC 22969 / CBS 8797 / CCRC 22969 / KCTC 17520 / NBRC 10181 / NCYC 3082</strain>
    </source>
</reference>
<feature type="compositionally biased region" description="Acidic residues" evidence="7">
    <location>
        <begin position="174"/>
        <end position="185"/>
    </location>
</feature>
<dbReference type="GeneID" id="34525175"/>
<evidence type="ECO:0000313" key="8">
    <source>
        <dbReference type="EMBL" id="CCK69495.1"/>
    </source>
</evidence>
<sequence>MAKSQLKNLKATLKAHGLTGQTNVTKKKNGGKRRSAKDYDREEKANTLAKIREQFNPFEVKTAKDKLKGISANVRTTAVGKPGISKQIGEDRRRMAYEARKQVQGRTGALVDRRFGERDNQLTEEEKMLERFTRERQRQSKKRSNLYNLDADDDDDDMGAFGTTLTHLGNDVADNFDENNSDPDDSGFRPAKRPYGYDDDTLGGATTGEQPARKKTKAEVMKEVIAKSKFYKHERQKAQGELETQIDTLDDNYDDIMSELMASELKSDKKPDDSVIQKDVNEIDYDKKVKELLLEKRAVPSDRTKTEKELKEEAESRMKKLEQQRLDRMSGMLDQSDEEEQKGVEDLDAGFWDNSDEEDVDEAIANSDDDVEFDDKDATESTMKGPVTCPLTHADLLAMLKDAPLVDHPKHIRAIVKSTQPKLAEGNKERLGTFTGVLLKHILFLSDQNYTSNVQAYEATQNTLVSILKTLSEKYNRALSDECRRTINEIQKRFKVSKFNGIQNSDLAFFILVGMLFSTSDLYHLVVTPCLILMSEILEQTRFNTIERLAYGCVITNILLKYERLSKRYVPEMAYFLQKALYTLLGSSTSSPCIRVDSNSISIDKDTKFDKSQGITIKLHLISTLNKSNSNEFSATVLLNLFEVLSRSITTMWKSEPAFKELSTSFKKILQTYVSKFDTLVQAKELLNTLEKLDKFAEHIPLALQDHKPMVIPSHAPKFEENFNPDKKSYDPDRSRSEISKMKAQLKKERKFMMKELRKDTKFEARQHVEEKKKANQEYHAKMSNIYNTIATEEGAEKNKYEREKKLRSGKK</sequence>
<dbReference type="AlphaFoldDB" id="J7R3U8"/>
<dbReference type="InterPro" id="IPR007276">
    <property type="entry name" value="Nop14"/>
</dbReference>
<dbReference type="PANTHER" id="PTHR23183">
    <property type="entry name" value="NOP14"/>
    <property type="match status" value="1"/>
</dbReference>
<feature type="region of interest" description="Disordered" evidence="7">
    <location>
        <begin position="170"/>
        <end position="215"/>
    </location>
</feature>
<comment type="subcellular location">
    <subcellularLocation>
        <location evidence="1">Nucleus</location>
        <location evidence="1">Nucleolus</location>
    </subcellularLocation>
</comment>
<feature type="region of interest" description="Disordered" evidence="7">
    <location>
        <begin position="132"/>
        <end position="155"/>
    </location>
</feature>
<keyword evidence="3" id="KW-0690">Ribosome biogenesis</keyword>
<dbReference type="GO" id="GO:0030692">
    <property type="term" value="C:Noc4p-Nop14p complex"/>
    <property type="evidence" value="ECO:0007669"/>
    <property type="project" value="EnsemblFungi"/>
</dbReference>
<feature type="region of interest" description="Disordered" evidence="7">
    <location>
        <begin position="15"/>
        <end position="43"/>
    </location>
</feature>
<evidence type="ECO:0000256" key="2">
    <source>
        <dbReference type="ARBA" id="ARBA00007466"/>
    </source>
</evidence>
<dbReference type="GO" id="GO:0000472">
    <property type="term" value="P:endonucleolytic cleavage to generate mature 5'-end of SSU-rRNA from (SSU-rRNA, 5.8S rRNA, LSU-rRNA)"/>
    <property type="evidence" value="ECO:0007669"/>
    <property type="project" value="EnsemblFungi"/>
</dbReference>
<dbReference type="HOGENOM" id="CLU_008874_0_0_1"/>
<organism evidence="8 9">
    <name type="scientific">Huiozyma naganishii (strain ATCC MYA-139 / BCRC 22969 / CBS 8797 / KCTC 17520 / NBRC 10181 / NCYC 3082 / Yp74L-3)</name>
    <name type="common">Yeast</name>
    <name type="synonym">Kazachstania naganishii</name>
    <dbReference type="NCBI Taxonomy" id="1071383"/>
    <lineage>
        <taxon>Eukaryota</taxon>
        <taxon>Fungi</taxon>
        <taxon>Dikarya</taxon>
        <taxon>Ascomycota</taxon>
        <taxon>Saccharomycotina</taxon>
        <taxon>Saccharomycetes</taxon>
        <taxon>Saccharomycetales</taxon>
        <taxon>Saccharomycetaceae</taxon>
        <taxon>Huiozyma</taxon>
    </lineage>
</organism>
<dbReference type="Pfam" id="PF04147">
    <property type="entry name" value="Nop14"/>
    <property type="match status" value="1"/>
</dbReference>
<evidence type="ECO:0008006" key="10">
    <source>
        <dbReference type="Google" id="ProtNLM"/>
    </source>
</evidence>
<name>J7R3U8_HUIN7</name>
<evidence type="ECO:0000256" key="6">
    <source>
        <dbReference type="ARBA" id="ARBA00024695"/>
    </source>
</evidence>
<feature type="compositionally biased region" description="Basic residues" evidence="7">
    <location>
        <begin position="25"/>
        <end position="35"/>
    </location>
</feature>
<feature type="region of interest" description="Disordered" evidence="7">
    <location>
        <begin position="300"/>
        <end position="321"/>
    </location>
</feature>
<dbReference type="eggNOG" id="KOG2147">
    <property type="taxonomic scope" value="Eukaryota"/>
</dbReference>
<keyword evidence="4" id="KW-0698">rRNA processing</keyword>
<dbReference type="GO" id="GO:0000447">
    <property type="term" value="P:endonucleolytic cleavage in ITS1 to separate SSU-rRNA from 5.8S rRNA and LSU-rRNA from tricistronic rRNA transcript (SSU-rRNA, 5.8S rRNA, LSU-rRNA)"/>
    <property type="evidence" value="ECO:0007669"/>
    <property type="project" value="EnsemblFungi"/>
</dbReference>
<dbReference type="OMA" id="KSCWPSL"/>